<evidence type="ECO:0000313" key="6">
    <source>
        <dbReference type="EMBL" id="TDM07923.1"/>
    </source>
</evidence>
<organism evidence="6 7">
    <name type="scientific">Macrococcus lamae</name>
    <dbReference type="NCBI Taxonomy" id="198484"/>
    <lineage>
        <taxon>Bacteria</taxon>
        <taxon>Bacillati</taxon>
        <taxon>Bacillota</taxon>
        <taxon>Bacilli</taxon>
        <taxon>Bacillales</taxon>
        <taxon>Staphylococcaceae</taxon>
        <taxon>Macrococcus</taxon>
    </lineage>
</organism>
<dbReference type="RefSeq" id="WP_133444118.1">
    <property type="nucleotide sequence ID" value="NZ_SCWB01000012.1"/>
</dbReference>
<keyword evidence="3 5" id="KW-1133">Transmembrane helix</keyword>
<dbReference type="AlphaFoldDB" id="A0A4R6BTX6"/>
<keyword evidence="4 5" id="KW-0472">Membrane</keyword>
<gene>
    <name evidence="6" type="ORF">ERX29_07685</name>
</gene>
<proteinExistence type="predicted"/>
<feature type="transmembrane region" description="Helical" evidence="5">
    <location>
        <begin position="20"/>
        <end position="39"/>
    </location>
</feature>
<evidence type="ECO:0000256" key="5">
    <source>
        <dbReference type="SAM" id="Phobius"/>
    </source>
</evidence>
<sequence length="115" mass="13076">MNEYNEIESFSAEDRMLGMLIYASSFFAPVVAPLLIWLLKREQSPFIDIIGKDYLNFLISYSIWGFIAGILCFVLIGLIILPIISILAFVFTIVGAVKAFNGEFYLPPFSIRFLH</sequence>
<evidence type="ECO:0000313" key="7">
    <source>
        <dbReference type="Proteomes" id="UP000294802"/>
    </source>
</evidence>
<accession>A0A4R6BTX6</accession>
<feature type="transmembrane region" description="Helical" evidence="5">
    <location>
        <begin position="86"/>
        <end position="106"/>
    </location>
</feature>
<keyword evidence="7" id="KW-1185">Reference proteome</keyword>
<dbReference type="Proteomes" id="UP000294802">
    <property type="component" value="Unassembled WGS sequence"/>
</dbReference>
<reference evidence="6 7" key="1">
    <citation type="submission" date="2019-01" db="EMBL/GenBank/DDBJ databases">
        <title>Draft genome sequences of the type strains of six Macrococcus species.</title>
        <authorList>
            <person name="Mazhar S."/>
            <person name="Altermann E."/>
            <person name="Hill C."/>
            <person name="Mcauliffe O."/>
        </authorList>
    </citation>
    <scope>NUCLEOTIDE SEQUENCE [LARGE SCALE GENOMIC DNA]</scope>
    <source>
        <strain evidence="6 7">CCM4815</strain>
    </source>
</reference>
<comment type="caution">
    <text evidence="6">The sequence shown here is derived from an EMBL/GenBank/DDBJ whole genome shotgun (WGS) entry which is preliminary data.</text>
</comment>
<name>A0A4R6BTX6_9STAP</name>
<dbReference type="OrthoDB" id="9808930at2"/>
<evidence type="ECO:0000256" key="2">
    <source>
        <dbReference type="ARBA" id="ARBA00022692"/>
    </source>
</evidence>
<dbReference type="EMBL" id="SCWB01000012">
    <property type="protein sequence ID" value="TDM07923.1"/>
    <property type="molecule type" value="Genomic_DNA"/>
</dbReference>
<evidence type="ECO:0000256" key="4">
    <source>
        <dbReference type="ARBA" id="ARBA00023136"/>
    </source>
</evidence>
<comment type="subcellular location">
    <subcellularLocation>
        <location evidence="1">Membrane</location>
        <topology evidence="1">Multi-pass membrane protein</topology>
    </subcellularLocation>
</comment>
<protein>
    <submittedName>
        <fullName evidence="6">DUF4870 domain-containing protein</fullName>
    </submittedName>
</protein>
<keyword evidence="2 5" id="KW-0812">Transmembrane</keyword>
<dbReference type="Pfam" id="PF09685">
    <property type="entry name" value="MamF_MmsF"/>
    <property type="match status" value="1"/>
</dbReference>
<evidence type="ECO:0000256" key="3">
    <source>
        <dbReference type="ARBA" id="ARBA00022989"/>
    </source>
</evidence>
<feature type="transmembrane region" description="Helical" evidence="5">
    <location>
        <begin position="59"/>
        <end position="80"/>
    </location>
</feature>
<dbReference type="InterPro" id="IPR019109">
    <property type="entry name" value="MamF_MmsF"/>
</dbReference>
<evidence type="ECO:0000256" key="1">
    <source>
        <dbReference type="ARBA" id="ARBA00004141"/>
    </source>
</evidence>